<evidence type="ECO:0000256" key="2">
    <source>
        <dbReference type="ARBA" id="ARBA00010205"/>
    </source>
</evidence>
<dbReference type="GO" id="GO:0004527">
    <property type="term" value="F:exonuclease activity"/>
    <property type="evidence" value="ECO:0007669"/>
    <property type="project" value="UniProtKB-KW"/>
</dbReference>
<feature type="binding site" evidence="10">
    <location>
        <position position="395"/>
    </location>
    <ligand>
        <name>substrate</name>
    </ligand>
</feature>
<dbReference type="Gene3D" id="3.30.870.10">
    <property type="entry name" value="Endonuclease Chain A"/>
    <property type="match status" value="2"/>
</dbReference>
<comment type="similarity">
    <text evidence="2">Belongs to the tyrosyl-DNA phosphodiesterase family.</text>
</comment>
<evidence type="ECO:0000256" key="3">
    <source>
        <dbReference type="ARBA" id="ARBA00022722"/>
    </source>
</evidence>
<feature type="domain" description="PBZ-type" evidence="13">
    <location>
        <begin position="14"/>
        <end position="38"/>
    </location>
</feature>
<dbReference type="GO" id="GO:0006281">
    <property type="term" value="P:DNA repair"/>
    <property type="evidence" value="ECO:0007669"/>
    <property type="project" value="UniProtKB-KW"/>
</dbReference>
<keyword evidence="4" id="KW-0227">DNA damage</keyword>
<feature type="active site" description="Nucleophile" evidence="9">
    <location>
        <position position="170"/>
    </location>
</feature>
<feature type="site" description="Interaction with DNA" evidence="11">
    <location>
        <position position="418"/>
    </location>
</feature>
<evidence type="ECO:0000256" key="7">
    <source>
        <dbReference type="ARBA" id="ARBA00023204"/>
    </source>
</evidence>
<dbReference type="GO" id="GO:0005634">
    <property type="term" value="C:nucleus"/>
    <property type="evidence" value="ECO:0007669"/>
    <property type="project" value="UniProtKB-SubCell"/>
</dbReference>
<evidence type="ECO:0000256" key="1">
    <source>
        <dbReference type="ARBA" id="ARBA00004123"/>
    </source>
</evidence>
<dbReference type="Pfam" id="PF06087">
    <property type="entry name" value="Tyr-DNA_phospho"/>
    <property type="match status" value="1"/>
</dbReference>
<evidence type="ECO:0000256" key="10">
    <source>
        <dbReference type="PIRSR" id="PIRSR610347-2"/>
    </source>
</evidence>
<reference evidence="14" key="1">
    <citation type="submission" date="2019-03" db="EMBL/GenBank/DDBJ databases">
        <title>Improved annotation for the trematode Fasciola hepatica.</title>
        <authorList>
            <person name="Choi Y.-J."/>
            <person name="Martin J."/>
            <person name="Mitreva M."/>
        </authorList>
    </citation>
    <scope>NUCLEOTIDE SEQUENCE [LARGE SCALE GENOMIC DNA]</scope>
</reference>
<keyword evidence="6" id="KW-0269">Exonuclease</keyword>
<dbReference type="PANTHER" id="PTHR12415:SF0">
    <property type="entry name" value="TYROSYL-DNA PHOSPHODIESTERASE 1"/>
    <property type="match status" value="1"/>
</dbReference>
<dbReference type="InterPro" id="IPR010347">
    <property type="entry name" value="Tdp1"/>
</dbReference>
<evidence type="ECO:0000313" key="14">
    <source>
        <dbReference type="EMBL" id="THD21984.1"/>
    </source>
</evidence>
<keyword evidence="15" id="KW-1185">Reference proteome</keyword>
<evidence type="ECO:0000256" key="6">
    <source>
        <dbReference type="ARBA" id="ARBA00022839"/>
    </source>
</evidence>
<proteinExistence type="inferred from homology"/>
<protein>
    <submittedName>
        <fullName evidence="14">Tyrosyl-DNA phosphodiesterase</fullName>
    </submittedName>
</protein>
<dbReference type="Proteomes" id="UP000230066">
    <property type="component" value="Unassembled WGS sequence"/>
</dbReference>
<evidence type="ECO:0000313" key="15">
    <source>
        <dbReference type="Proteomes" id="UP000230066"/>
    </source>
</evidence>
<gene>
    <name evidence="14" type="ORF">D915_007381</name>
</gene>
<comment type="subcellular location">
    <subcellularLocation>
        <location evidence="1">Nucleus</location>
    </subcellularLocation>
</comment>
<evidence type="ECO:0000256" key="11">
    <source>
        <dbReference type="PIRSR" id="PIRSR610347-3"/>
    </source>
</evidence>
<organism evidence="14 15">
    <name type="scientific">Fasciola hepatica</name>
    <name type="common">Liver fluke</name>
    <dbReference type="NCBI Taxonomy" id="6192"/>
    <lineage>
        <taxon>Eukaryota</taxon>
        <taxon>Metazoa</taxon>
        <taxon>Spiralia</taxon>
        <taxon>Lophotrochozoa</taxon>
        <taxon>Platyhelminthes</taxon>
        <taxon>Trematoda</taxon>
        <taxon>Digenea</taxon>
        <taxon>Plagiorchiida</taxon>
        <taxon>Echinostomata</taxon>
        <taxon>Echinostomatoidea</taxon>
        <taxon>Fasciolidae</taxon>
        <taxon>Fasciola</taxon>
    </lineage>
</organism>
<evidence type="ECO:0000256" key="12">
    <source>
        <dbReference type="SAM" id="MobiDB-lite"/>
    </source>
</evidence>
<evidence type="ECO:0000256" key="4">
    <source>
        <dbReference type="ARBA" id="ARBA00022763"/>
    </source>
</evidence>
<keyword evidence="5" id="KW-0378">Hydrolase</keyword>
<feature type="region of interest" description="Disordered" evidence="12">
    <location>
        <begin position="470"/>
        <end position="498"/>
    </location>
</feature>
<dbReference type="SUPFAM" id="SSF56024">
    <property type="entry name" value="Phospholipase D/nuclease"/>
    <property type="match status" value="2"/>
</dbReference>
<name>A0A4E0R743_FASHE</name>
<sequence>MNIDGKQNTDLLKRQCRYGAECYRKNPSHFAEFSHPADNLSTESDPIRADRGDSGFSKCSTSYGSVKSDEIFGFYLFRVRGLQYGSSPTITLSNILDPNFGPLESSAQFNFMFDVEWLLQRYPKPFRDAPLLLVHGAQGGPKQKLEETCALHSHIECIQAPIRLPFGVHHTKMMLLQYEKGLRIVIHTANMIPEDWNLRTQGIWMSPLLPPTNAPPSSSDSTTHFREDLEEYLKSYGPAARQNTTSGIGKWIGLLNRYDFRLVRVFLIASSSGAFTGSDMKKFGHLRLNELLKIHTPETPSSWPIIGQFSSIGSLGLQPTDWLTTEWSSSFAGRGARGIRLIFPCVEDVRNSLEGYSAGGCLPYVQRTANRQPWLRQFLHRWVADAHSRAIPHIKTYSRISPDGCYATWFLLTSANLSKAAWGVLQKNRTQLAMRSYELGVLFVPSQFEPNSNCFLLDGPHQASTNVKERTELPESMRPSSIAFPRPYQLPPEPYADDDQPWIVDKLYTSPDIYGHTWPPE</sequence>
<feature type="binding site" evidence="10">
    <location>
        <position position="172"/>
    </location>
    <ligand>
        <name>substrate</name>
    </ligand>
</feature>
<dbReference type="GO" id="GO:0003697">
    <property type="term" value="F:single-stranded DNA binding"/>
    <property type="evidence" value="ECO:0007669"/>
    <property type="project" value="TreeGrafter"/>
</dbReference>
<dbReference type="Pfam" id="PF10283">
    <property type="entry name" value="zf-CCHH"/>
    <property type="match status" value="1"/>
</dbReference>
<accession>A0A4E0R743</accession>
<keyword evidence="7" id="KW-0234">DNA repair</keyword>
<dbReference type="GO" id="GO:0003690">
    <property type="term" value="F:double-stranded DNA binding"/>
    <property type="evidence" value="ECO:0007669"/>
    <property type="project" value="TreeGrafter"/>
</dbReference>
<feature type="active site" description="Proton donor/acceptor" evidence="9">
    <location>
        <position position="393"/>
    </location>
</feature>
<keyword evidence="8" id="KW-0539">Nucleus</keyword>
<dbReference type="EMBL" id="JXXN02003080">
    <property type="protein sequence ID" value="THD21984.1"/>
    <property type="molecule type" value="Genomic_DNA"/>
</dbReference>
<comment type="caution">
    <text evidence="14">The sequence shown here is derived from an EMBL/GenBank/DDBJ whole genome shotgun (WGS) entry which is preliminary data.</text>
</comment>
<evidence type="ECO:0000256" key="5">
    <source>
        <dbReference type="ARBA" id="ARBA00022801"/>
    </source>
</evidence>
<dbReference type="PANTHER" id="PTHR12415">
    <property type="entry name" value="TYROSYL-DNA PHOSPHODIESTERASE 1"/>
    <property type="match status" value="1"/>
</dbReference>
<dbReference type="GO" id="GO:0017005">
    <property type="term" value="F:3'-tyrosyl-DNA phosphodiesterase activity"/>
    <property type="evidence" value="ECO:0007669"/>
    <property type="project" value="TreeGrafter"/>
</dbReference>
<evidence type="ECO:0000259" key="13">
    <source>
        <dbReference type="Pfam" id="PF10283"/>
    </source>
</evidence>
<dbReference type="InterPro" id="IPR019406">
    <property type="entry name" value="APLF_PBZ"/>
</dbReference>
<evidence type="ECO:0000256" key="9">
    <source>
        <dbReference type="PIRSR" id="PIRSR610347-1"/>
    </source>
</evidence>
<dbReference type="AlphaFoldDB" id="A0A4E0R743"/>
<evidence type="ECO:0000256" key="8">
    <source>
        <dbReference type="ARBA" id="ARBA00023242"/>
    </source>
</evidence>
<keyword evidence="3" id="KW-0540">Nuclease</keyword>